<dbReference type="Pfam" id="PF02458">
    <property type="entry name" value="Transferase"/>
    <property type="match status" value="1"/>
</dbReference>
<dbReference type="InterPro" id="IPR023213">
    <property type="entry name" value="CAT-like_dom_sf"/>
</dbReference>
<reference evidence="2" key="1">
    <citation type="journal article" date="2014" name="Nat. Commun.">
        <title>The emerging biofuel crop Camelina sativa retains a highly undifferentiated hexaploid genome structure.</title>
        <authorList>
            <person name="Kagale S."/>
            <person name="Koh C."/>
            <person name="Nixon J."/>
            <person name="Bollina V."/>
            <person name="Clarke W.E."/>
            <person name="Tuteja R."/>
            <person name="Spillane C."/>
            <person name="Robinson S.J."/>
            <person name="Links M.G."/>
            <person name="Clarke C."/>
            <person name="Higgins E.E."/>
            <person name="Huebert T."/>
            <person name="Sharpe A.G."/>
            <person name="Parkin I.A."/>
        </authorList>
    </citation>
    <scope>NUCLEOTIDE SEQUENCE [LARGE SCALE GENOMIC DNA]</scope>
    <source>
        <strain evidence="2">cv. DH55</strain>
    </source>
</reference>
<sequence length="448" mass="49728">MSIPLMVEIKLTEMVKPSKFIPPQTLSFSTLDNDPFNEVIYKVCYVFKAKNVVDDASDWPESLLKEALSDLLVYYYPLSGSLKRRESDRKFQLSCGGDEGGVAFTVATTNVELFSLNYLDNIDSDTALKFLPKLLQVEGGYRPFAIQVTKFECGGFILGTATSHAMSDGYGAGHTMCALTELAGGKKKLTMTPVWERERLVGEPVDDQPPLAPGGATAVSPYLPTDDWVTERINIRPESIRRLKEATLEECDFSSEAQALTTFEVTSAYLWKSRVKALKLDKDGVTVLGFATGIRNVVDPPLSDGYYGNAYIGMNVSLTVREVDEFGISDIVKLIKETKKKAHSKTHLQKELANIENIIKMNLRIRGKKDGLYLLTDVRNIGIFGPMDFGWNEPVNIVPVVPPETARTINMVMRPSRLDQAMVGGVQIMTTLPRDAMVKFKEEISALD</sequence>
<reference evidence="3" key="2">
    <citation type="submission" date="2025-08" db="UniProtKB">
        <authorList>
            <consortium name="RefSeq"/>
        </authorList>
    </citation>
    <scope>IDENTIFICATION</scope>
    <source>
        <tissue evidence="3">Leaf</tissue>
    </source>
</reference>
<dbReference type="PANTHER" id="PTHR31147:SF52">
    <property type="entry name" value="SPERMIDINE SINAPOYL-COA ACYLTRANSFERASE"/>
    <property type="match status" value="1"/>
</dbReference>
<keyword evidence="2" id="KW-1185">Reference proteome</keyword>
<dbReference type="Gene3D" id="3.30.559.10">
    <property type="entry name" value="Chloramphenicol acetyltransferase-like domain"/>
    <property type="match status" value="2"/>
</dbReference>
<dbReference type="RefSeq" id="XP_010434766.1">
    <property type="nucleotide sequence ID" value="XM_010436464.2"/>
</dbReference>
<evidence type="ECO:0000313" key="3">
    <source>
        <dbReference type="RefSeq" id="XP_010434766.1"/>
    </source>
</evidence>
<dbReference type="Proteomes" id="UP000694864">
    <property type="component" value="Chromosome 10"/>
</dbReference>
<proteinExistence type="inferred from homology"/>
<dbReference type="PANTHER" id="PTHR31147">
    <property type="entry name" value="ACYL TRANSFERASE 4"/>
    <property type="match status" value="1"/>
</dbReference>
<dbReference type="InterPro" id="IPR050898">
    <property type="entry name" value="Plant_acyltransferase"/>
</dbReference>
<organism evidence="2 3">
    <name type="scientific">Camelina sativa</name>
    <name type="common">False flax</name>
    <name type="synonym">Myagrum sativum</name>
    <dbReference type="NCBI Taxonomy" id="90675"/>
    <lineage>
        <taxon>Eukaryota</taxon>
        <taxon>Viridiplantae</taxon>
        <taxon>Streptophyta</taxon>
        <taxon>Embryophyta</taxon>
        <taxon>Tracheophyta</taxon>
        <taxon>Spermatophyta</taxon>
        <taxon>Magnoliopsida</taxon>
        <taxon>eudicotyledons</taxon>
        <taxon>Gunneridae</taxon>
        <taxon>Pentapetalae</taxon>
        <taxon>rosids</taxon>
        <taxon>malvids</taxon>
        <taxon>Brassicales</taxon>
        <taxon>Brassicaceae</taxon>
        <taxon>Camelineae</taxon>
        <taxon>Camelina</taxon>
    </lineage>
</organism>
<protein>
    <submittedName>
        <fullName evidence="3">Spermidine sinapoyl-CoA acyltransferase-like</fullName>
    </submittedName>
</protein>
<name>A0ABM0U290_CAMSA</name>
<evidence type="ECO:0000256" key="1">
    <source>
        <dbReference type="ARBA" id="ARBA00009861"/>
    </source>
</evidence>
<dbReference type="GeneID" id="104718675"/>
<evidence type="ECO:0000313" key="2">
    <source>
        <dbReference type="Proteomes" id="UP000694864"/>
    </source>
</evidence>
<comment type="similarity">
    <text evidence="1">Belongs to the plant acyltransferase family.</text>
</comment>
<accession>A0ABM0U290</accession>
<gene>
    <name evidence="3" type="primary">LOC104718675</name>
</gene>